<evidence type="ECO:0000256" key="1">
    <source>
        <dbReference type="ARBA" id="ARBA00010838"/>
    </source>
</evidence>
<protein>
    <recommendedName>
        <fullName evidence="7">Myrosinase 1-like</fullName>
    </recommendedName>
</protein>
<accession>A0A8J9VDZ6</accession>
<dbReference type="Proteomes" id="UP000838878">
    <property type="component" value="Chromosome 12"/>
</dbReference>
<evidence type="ECO:0000256" key="2">
    <source>
        <dbReference type="ARBA" id="ARBA00022801"/>
    </source>
</evidence>
<evidence type="ECO:0000256" key="4">
    <source>
        <dbReference type="RuleBase" id="RU003690"/>
    </source>
</evidence>
<dbReference type="AlphaFoldDB" id="A0A8J9VDZ6"/>
<evidence type="ECO:0000313" key="5">
    <source>
        <dbReference type="EMBL" id="CAH0717625.1"/>
    </source>
</evidence>
<dbReference type="GO" id="GO:0008422">
    <property type="term" value="F:beta-glucosidase activity"/>
    <property type="evidence" value="ECO:0007669"/>
    <property type="project" value="TreeGrafter"/>
</dbReference>
<reference evidence="5" key="1">
    <citation type="submission" date="2021-12" db="EMBL/GenBank/DDBJ databases">
        <authorList>
            <person name="Martin H S."/>
        </authorList>
    </citation>
    <scope>NUCLEOTIDE SEQUENCE</scope>
</reference>
<dbReference type="PANTHER" id="PTHR10353">
    <property type="entry name" value="GLYCOSYL HYDROLASE"/>
    <property type="match status" value="1"/>
</dbReference>
<sequence>MYRYFDDNLFSEKYLENVDKSPSIWDTYCHIRPNSTETSNGDIACDSYNLWKEDVKIISDLGLDFYRFSISWTRILPRGTPEYISKSGYRYYSNLIDALLENGIEPVVTMYHWDLPQRFQNMGGWANPLISDWFADYSRVLFTLFGDRVKTWITLNEPFLLCLIEYSTELGTGPADYDIGNFQCIKNSMIAHAKAWRVYDEEFKKKFKGRVGMTNLLVDLKPATKEDELVTQLAVEFYSGLFTYPIYSKTGGWPSAIENLLAQNSKKKGYRQSRLPAFTDEEKEFVRGTGDFIGMNYYTSKIVRTAKEHNFENNTILEDIPELNVILDSDPSWKKSCAYHLDQHPEGLRSMLSWIKKSFGDIEIVIFENGYATSASSLHDQDRVSFFKKHLEQVLLAIYEDKVNVTGFTVWSLMDVYEWMVGYKYKFGLYEVDFTSPSRTRTPRDSARYYKHVIRNRSIDPPNDNYISDELYLCYFFSLFHL</sequence>
<dbReference type="InterPro" id="IPR001360">
    <property type="entry name" value="Glyco_hydro_1"/>
</dbReference>
<dbReference type="EMBL" id="OV170232">
    <property type="protein sequence ID" value="CAH0717625.1"/>
    <property type="molecule type" value="Genomic_DNA"/>
</dbReference>
<dbReference type="InterPro" id="IPR017853">
    <property type="entry name" value="GH"/>
</dbReference>
<dbReference type="PRINTS" id="PR00131">
    <property type="entry name" value="GLHYDRLASE1"/>
</dbReference>
<dbReference type="OrthoDB" id="65569at2759"/>
<keyword evidence="3" id="KW-0326">Glycosidase</keyword>
<evidence type="ECO:0008006" key="7">
    <source>
        <dbReference type="Google" id="ProtNLM"/>
    </source>
</evidence>
<evidence type="ECO:0000256" key="3">
    <source>
        <dbReference type="ARBA" id="ARBA00023295"/>
    </source>
</evidence>
<proteinExistence type="inferred from homology"/>
<organism evidence="5 6">
    <name type="scientific">Brenthis ino</name>
    <name type="common">lesser marbled fritillary</name>
    <dbReference type="NCBI Taxonomy" id="405034"/>
    <lineage>
        <taxon>Eukaryota</taxon>
        <taxon>Metazoa</taxon>
        <taxon>Ecdysozoa</taxon>
        <taxon>Arthropoda</taxon>
        <taxon>Hexapoda</taxon>
        <taxon>Insecta</taxon>
        <taxon>Pterygota</taxon>
        <taxon>Neoptera</taxon>
        <taxon>Endopterygota</taxon>
        <taxon>Lepidoptera</taxon>
        <taxon>Glossata</taxon>
        <taxon>Ditrysia</taxon>
        <taxon>Papilionoidea</taxon>
        <taxon>Nymphalidae</taxon>
        <taxon>Heliconiinae</taxon>
        <taxon>Argynnini</taxon>
        <taxon>Brenthis</taxon>
    </lineage>
</organism>
<dbReference type="PANTHER" id="PTHR10353:SF36">
    <property type="entry name" value="LP05116P"/>
    <property type="match status" value="1"/>
</dbReference>
<keyword evidence="6" id="KW-1185">Reference proteome</keyword>
<name>A0A8J9VDZ6_9NEOP</name>
<dbReference type="SUPFAM" id="SSF51445">
    <property type="entry name" value="(Trans)glycosidases"/>
    <property type="match status" value="1"/>
</dbReference>
<gene>
    <name evidence="5" type="ORF">BINO364_LOCUS4212</name>
</gene>
<comment type="similarity">
    <text evidence="1 4">Belongs to the glycosyl hydrolase 1 family.</text>
</comment>
<dbReference type="Gene3D" id="3.20.20.80">
    <property type="entry name" value="Glycosidases"/>
    <property type="match status" value="1"/>
</dbReference>
<evidence type="ECO:0000313" key="6">
    <source>
        <dbReference type="Proteomes" id="UP000838878"/>
    </source>
</evidence>
<dbReference type="GO" id="GO:0005975">
    <property type="term" value="P:carbohydrate metabolic process"/>
    <property type="evidence" value="ECO:0007669"/>
    <property type="project" value="InterPro"/>
</dbReference>
<dbReference type="Pfam" id="PF00232">
    <property type="entry name" value="Glyco_hydro_1"/>
    <property type="match status" value="1"/>
</dbReference>
<feature type="non-terminal residue" evidence="5">
    <location>
        <position position="482"/>
    </location>
</feature>
<keyword evidence="2" id="KW-0378">Hydrolase</keyword>